<dbReference type="EMBL" id="JAGGJU010000004">
    <property type="protein sequence ID" value="MBP1850230.1"/>
    <property type="molecule type" value="Genomic_DNA"/>
</dbReference>
<dbReference type="Pfam" id="PF13619">
    <property type="entry name" value="KTSC"/>
    <property type="match status" value="1"/>
</dbReference>
<protein>
    <submittedName>
        <fullName evidence="2">Preprotein translocase subunit SecB</fullName>
    </submittedName>
</protein>
<evidence type="ECO:0000259" key="1">
    <source>
        <dbReference type="Pfam" id="PF13619"/>
    </source>
</evidence>
<dbReference type="InterPro" id="IPR025309">
    <property type="entry name" value="KTSC_dom"/>
</dbReference>
<organism evidence="2 3">
    <name type="scientific">Rhizobium halophytocola</name>
    <dbReference type="NCBI Taxonomy" id="735519"/>
    <lineage>
        <taxon>Bacteria</taxon>
        <taxon>Pseudomonadati</taxon>
        <taxon>Pseudomonadota</taxon>
        <taxon>Alphaproteobacteria</taxon>
        <taxon>Hyphomicrobiales</taxon>
        <taxon>Rhizobiaceae</taxon>
        <taxon>Rhizobium/Agrobacterium group</taxon>
        <taxon>Rhizobium</taxon>
    </lineage>
</organism>
<name>A0ABS4DX06_9HYPH</name>
<accession>A0ABS4DX06</accession>
<dbReference type="Proteomes" id="UP000759443">
    <property type="component" value="Unassembled WGS sequence"/>
</dbReference>
<sequence>MDTVFLTSREIASATYDSGKARLQLEMRRGGVYEIAEVPESVYRMLVTCQSPGTYYHLHIRKGDYPIRRLR</sequence>
<gene>
    <name evidence="2" type="ORF">J2Z17_001664</name>
</gene>
<comment type="caution">
    <text evidence="2">The sequence shown here is derived from an EMBL/GenBank/DDBJ whole genome shotgun (WGS) entry which is preliminary data.</text>
</comment>
<evidence type="ECO:0000313" key="3">
    <source>
        <dbReference type="Proteomes" id="UP000759443"/>
    </source>
</evidence>
<reference evidence="2 3" key="1">
    <citation type="submission" date="2021-03" db="EMBL/GenBank/DDBJ databases">
        <title>Genomic Encyclopedia of Type Strains, Phase IV (KMG-IV): sequencing the most valuable type-strain genomes for metagenomic binning, comparative biology and taxonomic classification.</title>
        <authorList>
            <person name="Goeker M."/>
        </authorList>
    </citation>
    <scope>NUCLEOTIDE SEQUENCE [LARGE SCALE GENOMIC DNA]</scope>
    <source>
        <strain evidence="2 3">DSM 21600</strain>
    </source>
</reference>
<proteinExistence type="predicted"/>
<evidence type="ECO:0000313" key="2">
    <source>
        <dbReference type="EMBL" id="MBP1850230.1"/>
    </source>
</evidence>
<feature type="domain" description="KTSC" evidence="1">
    <location>
        <begin position="8"/>
        <end position="62"/>
    </location>
</feature>
<dbReference type="RefSeq" id="WP_209943859.1">
    <property type="nucleotide sequence ID" value="NZ_JAGGJU010000004.1"/>
</dbReference>
<keyword evidence="3" id="KW-1185">Reference proteome</keyword>